<dbReference type="AlphaFoldDB" id="A0A3M8WG89"/>
<evidence type="ECO:0000313" key="1">
    <source>
        <dbReference type="EMBL" id="RNG27761.1"/>
    </source>
</evidence>
<proteinExistence type="predicted"/>
<dbReference type="EMBL" id="RIBZ01000171">
    <property type="protein sequence ID" value="RNG27761.1"/>
    <property type="molecule type" value="Genomic_DNA"/>
</dbReference>
<name>A0A3M8WG89_9ACTN</name>
<dbReference type="Proteomes" id="UP000275401">
    <property type="component" value="Unassembled WGS sequence"/>
</dbReference>
<accession>A0A3M8WG89</accession>
<organism evidence="1 2">
    <name type="scientific">Streptomyces botrytidirepellens</name>
    <dbReference type="NCBI Taxonomy" id="2486417"/>
    <lineage>
        <taxon>Bacteria</taxon>
        <taxon>Bacillati</taxon>
        <taxon>Actinomycetota</taxon>
        <taxon>Actinomycetes</taxon>
        <taxon>Kitasatosporales</taxon>
        <taxon>Streptomycetaceae</taxon>
        <taxon>Streptomyces</taxon>
    </lineage>
</organism>
<gene>
    <name evidence="1" type="ORF">EEJ42_13015</name>
</gene>
<keyword evidence="2" id="KW-1185">Reference proteome</keyword>
<comment type="caution">
    <text evidence="1">The sequence shown here is derived from an EMBL/GenBank/DDBJ whole genome shotgun (WGS) entry which is preliminary data.</text>
</comment>
<sequence length="152" mass="17781">MLSQLEGVYPERAAFPGRLETNGGMVFSGEVWFRRYRRICIYNDASSPDWCVVYRWYERGLRADSYLDGGSHGLVREAASDLEHAAGLVERRLVGPMKYEFLWDFSTLDPGARRQVLRMRRRLEYRPWCWSRMVLVRAWQATVPADSRTPTV</sequence>
<protein>
    <submittedName>
        <fullName evidence="1">Uncharacterized protein</fullName>
    </submittedName>
</protein>
<evidence type="ECO:0000313" key="2">
    <source>
        <dbReference type="Proteomes" id="UP000275401"/>
    </source>
</evidence>
<reference evidence="1 2" key="1">
    <citation type="submission" date="2018-11" db="EMBL/GenBank/DDBJ databases">
        <title>The Potential of Streptomyces as Biocontrol Agents against the Tomato grey mould, Botrytis cinerea (Gray mold) Frontiers in Microbiology.</title>
        <authorList>
            <person name="Li D."/>
        </authorList>
    </citation>
    <scope>NUCLEOTIDE SEQUENCE [LARGE SCALE GENOMIC DNA]</scope>
    <source>
        <strain evidence="1 2">NEAU-LD23</strain>
    </source>
</reference>